<dbReference type="RefSeq" id="WP_068806961.1">
    <property type="nucleotide sequence ID" value="NZ_CP014671.1"/>
</dbReference>
<reference evidence="3" key="1">
    <citation type="submission" date="2016-03" db="EMBL/GenBank/DDBJ databases">
        <title>Complete genome sequence of Solimmundus cernigliae, representing a novel lineage of polycyclic aromatic hydrocarbon degraders within the Gammaproteobacteria.</title>
        <authorList>
            <person name="Singleton D.R."/>
            <person name="Dickey A.N."/>
            <person name="Scholl E.H."/>
            <person name="Wright F.A."/>
            <person name="Aitken M.D."/>
        </authorList>
    </citation>
    <scope>NUCLEOTIDE SEQUENCE [LARGE SCALE GENOMIC DNA]</scope>
    <source>
        <strain evidence="3">TR3.2</strain>
    </source>
</reference>
<feature type="site" description="Interaction with substrate rRNA" evidence="1">
    <location>
        <position position="3"/>
    </location>
</feature>
<keyword evidence="1" id="KW-0808">Transferase</keyword>
<dbReference type="InterPro" id="IPR029063">
    <property type="entry name" value="SAM-dependent_MTases_sf"/>
</dbReference>
<dbReference type="AlphaFoldDB" id="A0A1B1YWM3"/>
<evidence type="ECO:0000256" key="1">
    <source>
        <dbReference type="HAMAP-Rule" id="MF_00934"/>
    </source>
</evidence>
<dbReference type="PANTHER" id="PTHR37426:SF1">
    <property type="entry name" value="RIBOSOMAL RNA LARGE SUBUNIT METHYLTRANSFERASE J"/>
    <property type="match status" value="1"/>
</dbReference>
<keyword evidence="1" id="KW-0489">Methyltransferase</keyword>
<name>A0A1B1YWM3_9GAMM</name>
<dbReference type="PANTHER" id="PTHR37426">
    <property type="entry name" value="RIBOSOMAL RNA LARGE SUBUNIT METHYLTRANSFERASE J"/>
    <property type="match status" value="1"/>
</dbReference>
<dbReference type="GO" id="GO:0070475">
    <property type="term" value="P:rRNA base methylation"/>
    <property type="evidence" value="ECO:0007669"/>
    <property type="project" value="UniProtKB-UniRule"/>
</dbReference>
<keyword evidence="1" id="KW-0949">S-adenosyl-L-methionine</keyword>
<dbReference type="GO" id="GO:0005829">
    <property type="term" value="C:cytosol"/>
    <property type="evidence" value="ECO:0007669"/>
    <property type="project" value="TreeGrafter"/>
</dbReference>
<evidence type="ECO:0000313" key="2">
    <source>
        <dbReference type="EMBL" id="ANX05231.1"/>
    </source>
</evidence>
<feature type="binding site" evidence="1">
    <location>
        <begin position="144"/>
        <end position="145"/>
    </location>
    <ligand>
        <name>S-adenosyl-L-methionine</name>
        <dbReference type="ChEBI" id="CHEBI:59789"/>
    </ligand>
</feature>
<protein>
    <recommendedName>
        <fullName evidence="1">Ribosomal RNA large subunit methyltransferase J</fullName>
        <ecNumber evidence="1">2.1.1.266</ecNumber>
    </recommendedName>
    <alternativeName>
        <fullName evidence="1">23S rRNA (adenine(2030)-N6)-methyltransferase</fullName>
    </alternativeName>
    <alternativeName>
        <fullName evidence="1">23S rRNA m6A2030 methyltransferase</fullName>
    </alternativeName>
</protein>
<dbReference type="OrthoDB" id="9791274at2"/>
<dbReference type="InParanoid" id="A0A1B1YWM3"/>
<dbReference type="InterPro" id="IPR007473">
    <property type="entry name" value="RlmJ"/>
</dbReference>
<dbReference type="EC" id="2.1.1.266" evidence="1"/>
<comment type="similarity">
    <text evidence="1">Belongs to the RlmJ family.</text>
</comment>
<dbReference type="GO" id="GO:0036307">
    <property type="term" value="F:23S rRNA (adenine(2030)-N(6))-methyltransferase activity"/>
    <property type="evidence" value="ECO:0007669"/>
    <property type="project" value="UniProtKB-UniRule"/>
</dbReference>
<keyword evidence="3" id="KW-1185">Reference proteome</keyword>
<feature type="binding site" evidence="1">
    <location>
        <position position="165"/>
    </location>
    <ligand>
        <name>S-adenosyl-L-methionine</name>
        <dbReference type="ChEBI" id="CHEBI:59789"/>
    </ligand>
</feature>
<evidence type="ECO:0000313" key="3">
    <source>
        <dbReference type="Proteomes" id="UP000092952"/>
    </source>
</evidence>
<dbReference type="GO" id="GO:0003723">
    <property type="term" value="F:RNA binding"/>
    <property type="evidence" value="ECO:0007669"/>
    <property type="project" value="UniProtKB-UniRule"/>
</dbReference>
<dbReference type="FunCoup" id="A0A1B1YWM3">
    <property type="interactions" value="162"/>
</dbReference>
<keyword evidence="1" id="KW-0694">RNA-binding</keyword>
<dbReference type="Pfam" id="PF04378">
    <property type="entry name" value="RsmJ"/>
    <property type="match status" value="1"/>
</dbReference>
<gene>
    <name evidence="1" type="primary">rlmJ</name>
    <name evidence="2" type="ORF">PG2T_14270</name>
</gene>
<comment type="function">
    <text evidence="1">Specifically methylates the adenine in position 2030 of 23S rRNA.</text>
</comment>
<feature type="binding site" evidence="1">
    <location>
        <position position="18"/>
    </location>
    <ligand>
        <name>S-adenosyl-L-methionine</name>
        <dbReference type="ChEBI" id="CHEBI:59789"/>
    </ligand>
</feature>
<dbReference type="SUPFAM" id="SSF53335">
    <property type="entry name" value="S-adenosyl-L-methionine-dependent methyltransferases"/>
    <property type="match status" value="1"/>
</dbReference>
<keyword evidence="1" id="KW-0698">rRNA processing</keyword>
<comment type="catalytic activity">
    <reaction evidence="1">
        <text>adenosine(2030) in 23S rRNA + S-adenosyl-L-methionine = N(6)-methyladenosine(2030) in 23S rRNA + S-adenosyl-L-homocysteine + H(+)</text>
        <dbReference type="Rhea" id="RHEA:43736"/>
        <dbReference type="Rhea" id="RHEA-COMP:10668"/>
        <dbReference type="Rhea" id="RHEA-COMP:10669"/>
        <dbReference type="ChEBI" id="CHEBI:15378"/>
        <dbReference type="ChEBI" id="CHEBI:57856"/>
        <dbReference type="ChEBI" id="CHEBI:59789"/>
        <dbReference type="ChEBI" id="CHEBI:74411"/>
        <dbReference type="ChEBI" id="CHEBI:74449"/>
        <dbReference type="EC" id="2.1.1.266"/>
    </reaction>
</comment>
<organism evidence="2 3">
    <name type="scientific">Immundisolibacter cernigliae</name>
    <dbReference type="NCBI Taxonomy" id="1810504"/>
    <lineage>
        <taxon>Bacteria</taxon>
        <taxon>Pseudomonadati</taxon>
        <taxon>Pseudomonadota</taxon>
        <taxon>Gammaproteobacteria</taxon>
        <taxon>Immundisolibacterales</taxon>
        <taxon>Immundisolibacteraceae</taxon>
        <taxon>Immundisolibacter</taxon>
    </lineage>
</organism>
<feature type="binding site" evidence="1">
    <location>
        <position position="101"/>
    </location>
    <ligand>
        <name>S-adenosyl-L-methionine</name>
        <dbReference type="ChEBI" id="CHEBI:59789"/>
    </ligand>
</feature>
<comment type="subunit">
    <text evidence="1">Monomer.</text>
</comment>
<feature type="binding site" evidence="1">
    <location>
        <position position="41"/>
    </location>
    <ligand>
        <name>S-adenosyl-L-methionine</name>
        <dbReference type="ChEBI" id="CHEBI:59789"/>
    </ligand>
</feature>
<dbReference type="Gene3D" id="3.40.50.150">
    <property type="entry name" value="Vaccinia Virus protein VP39"/>
    <property type="match status" value="1"/>
</dbReference>
<feature type="binding site" evidence="1">
    <location>
        <position position="119"/>
    </location>
    <ligand>
        <name>S-adenosyl-L-methionine</name>
        <dbReference type="ChEBI" id="CHEBI:59789"/>
    </ligand>
</feature>
<dbReference type="EMBL" id="CP014671">
    <property type="protein sequence ID" value="ANX05231.1"/>
    <property type="molecule type" value="Genomic_DNA"/>
</dbReference>
<dbReference type="HAMAP" id="MF_00934">
    <property type="entry name" value="23SrRNA_methyltr_J"/>
    <property type="match status" value="1"/>
</dbReference>
<sequence>MNYRHAFHAGNFADVMKHVCLVALLRGLSRKDSAWCFLDTHAGAGDYDLGAPPSQKTGEYRHGIGRLWQATGPLPDALTDYLNVIRPLLGNDGTLRRYPGSPLIAAAVARPQDRLIACELNPLEFATLGEACRGHGPITVQQMDGYQALKAYLPPRERRGLVLIDPPYEQPGELPRLPRELLAAHKRFATGVYALWYPLKDEGPIAGLKRQLKDAGLRRILQVELRLTPLVQGGMLHGCGVLVINPPWGFAQQMATAMPALAAILAPGSGQGRVDWLVPE</sequence>
<accession>A0A1B1YWM3</accession>
<feature type="active site" description="Proton acceptor" evidence="1">
    <location>
        <position position="165"/>
    </location>
</feature>
<dbReference type="Proteomes" id="UP000092952">
    <property type="component" value="Chromosome"/>
</dbReference>
<dbReference type="KEGG" id="gbi:PG2T_14270"/>
<proteinExistence type="inferred from homology"/>